<dbReference type="AlphaFoldDB" id="A0A9X3CUC7"/>
<dbReference type="InterPro" id="IPR011330">
    <property type="entry name" value="Glyco_hydro/deAcase_b/a-brl"/>
</dbReference>
<sequence length="242" mass="28056">MKQFSLILILFLLSVAASSQEVIDRYGALVRSNVSEANVYLIFTGHDHYEGFKHVLEVLKKQEIQASFFLTGDFIRQHRELVKEIAAAGHFVGAHSDRHLLYNDWTKRDSLLYSPATIKKDIKDNLKELKAIEIYPEVFMPPYEWYNQEVVEIAAEAGQRTINFSPGIRTNADYTSPDMANYLSSQEILKNLYHFEQEHGLNGFHILIHPGTSPLRKDKLYLNLDSIISELKERGYHFFRFM</sequence>
<dbReference type="Gene3D" id="3.20.20.370">
    <property type="entry name" value="Glycoside hydrolase/deacetylase"/>
    <property type="match status" value="1"/>
</dbReference>
<dbReference type="CDD" id="cd10917">
    <property type="entry name" value="CE4_NodB_like_6s_7s"/>
    <property type="match status" value="1"/>
</dbReference>
<keyword evidence="4" id="KW-1185">Reference proteome</keyword>
<evidence type="ECO:0000259" key="2">
    <source>
        <dbReference type="PROSITE" id="PS51677"/>
    </source>
</evidence>
<organism evidence="3 4">
    <name type="scientific">Salinimicrobium profundisediminis</name>
    <dbReference type="NCBI Taxonomy" id="2994553"/>
    <lineage>
        <taxon>Bacteria</taxon>
        <taxon>Pseudomonadati</taxon>
        <taxon>Bacteroidota</taxon>
        <taxon>Flavobacteriia</taxon>
        <taxon>Flavobacteriales</taxon>
        <taxon>Flavobacteriaceae</taxon>
        <taxon>Salinimicrobium</taxon>
    </lineage>
</organism>
<dbReference type="GO" id="GO:0016810">
    <property type="term" value="F:hydrolase activity, acting on carbon-nitrogen (but not peptide) bonds"/>
    <property type="evidence" value="ECO:0007669"/>
    <property type="project" value="InterPro"/>
</dbReference>
<dbReference type="SUPFAM" id="SSF88713">
    <property type="entry name" value="Glycoside hydrolase/deacetylase"/>
    <property type="match status" value="1"/>
</dbReference>
<keyword evidence="1" id="KW-0732">Signal</keyword>
<dbReference type="InterPro" id="IPR002509">
    <property type="entry name" value="NODB_dom"/>
</dbReference>
<dbReference type="PROSITE" id="PS51677">
    <property type="entry name" value="NODB"/>
    <property type="match status" value="1"/>
</dbReference>
<feature type="chain" id="PRO_5040940107" evidence="1">
    <location>
        <begin position="20"/>
        <end position="242"/>
    </location>
</feature>
<protein>
    <submittedName>
        <fullName evidence="3">Polysaccharide deacetylase family protein</fullName>
    </submittedName>
</protein>
<dbReference type="GO" id="GO:0005975">
    <property type="term" value="P:carbohydrate metabolic process"/>
    <property type="evidence" value="ECO:0007669"/>
    <property type="project" value="InterPro"/>
</dbReference>
<dbReference type="InterPro" id="IPR050248">
    <property type="entry name" value="Polysacc_deacetylase_ArnD"/>
</dbReference>
<dbReference type="RefSeq" id="WP_266068186.1">
    <property type="nucleotide sequence ID" value="NZ_JAPJDA010000003.1"/>
</dbReference>
<dbReference type="PANTHER" id="PTHR10587">
    <property type="entry name" value="GLYCOSYL TRANSFERASE-RELATED"/>
    <property type="match status" value="1"/>
</dbReference>
<reference evidence="3" key="1">
    <citation type="submission" date="2022-11" db="EMBL/GenBank/DDBJ databases">
        <title>Salinimicrobium profundisediminis sp. nov., isolated from deep-sea sediment of the Mariana Trench.</title>
        <authorList>
            <person name="Fu H."/>
        </authorList>
    </citation>
    <scope>NUCLEOTIDE SEQUENCE</scope>
    <source>
        <strain evidence="3">MT39</strain>
    </source>
</reference>
<feature type="domain" description="NodB homology" evidence="2">
    <location>
        <begin position="37"/>
        <end position="239"/>
    </location>
</feature>
<dbReference type="Proteomes" id="UP001148482">
    <property type="component" value="Unassembled WGS sequence"/>
</dbReference>
<comment type="caution">
    <text evidence="3">The sequence shown here is derived from an EMBL/GenBank/DDBJ whole genome shotgun (WGS) entry which is preliminary data.</text>
</comment>
<evidence type="ECO:0000256" key="1">
    <source>
        <dbReference type="SAM" id="SignalP"/>
    </source>
</evidence>
<evidence type="ECO:0000313" key="4">
    <source>
        <dbReference type="Proteomes" id="UP001148482"/>
    </source>
</evidence>
<gene>
    <name evidence="3" type="ORF">OQ279_02380</name>
</gene>
<accession>A0A9X3CUC7</accession>
<proteinExistence type="predicted"/>
<feature type="signal peptide" evidence="1">
    <location>
        <begin position="1"/>
        <end position="19"/>
    </location>
</feature>
<dbReference type="EMBL" id="JAPJDA010000003">
    <property type="protein sequence ID" value="MCX2836987.1"/>
    <property type="molecule type" value="Genomic_DNA"/>
</dbReference>
<name>A0A9X3CUC7_9FLAO</name>
<evidence type="ECO:0000313" key="3">
    <source>
        <dbReference type="EMBL" id="MCX2836987.1"/>
    </source>
</evidence>
<dbReference type="Pfam" id="PF01522">
    <property type="entry name" value="Polysacc_deac_1"/>
    <property type="match status" value="1"/>
</dbReference>